<keyword evidence="9" id="KW-0735">Signal-anchor</keyword>
<evidence type="ECO:0000256" key="7">
    <source>
        <dbReference type="ARBA" id="ARBA00022692"/>
    </source>
</evidence>
<evidence type="ECO:0000256" key="2">
    <source>
        <dbReference type="ARBA" id="ARBA00004922"/>
    </source>
</evidence>
<keyword evidence="5" id="KW-0328">Glycosyltransferase</keyword>
<evidence type="ECO:0000256" key="4">
    <source>
        <dbReference type="ARBA" id="ARBA00012557"/>
    </source>
</evidence>
<reference evidence="13" key="1">
    <citation type="journal article" date="2020" name="Stud. Mycol.">
        <title>101 Dothideomycetes genomes: a test case for predicting lifestyles and emergence of pathogens.</title>
        <authorList>
            <person name="Haridas S."/>
            <person name="Albert R."/>
            <person name="Binder M."/>
            <person name="Bloem J."/>
            <person name="Labutti K."/>
            <person name="Salamov A."/>
            <person name="Andreopoulos B."/>
            <person name="Baker S."/>
            <person name="Barry K."/>
            <person name="Bills G."/>
            <person name="Bluhm B."/>
            <person name="Cannon C."/>
            <person name="Castanera R."/>
            <person name="Culley D."/>
            <person name="Daum C."/>
            <person name="Ezra D."/>
            <person name="Gonzalez J."/>
            <person name="Henrissat B."/>
            <person name="Kuo A."/>
            <person name="Liang C."/>
            <person name="Lipzen A."/>
            <person name="Lutzoni F."/>
            <person name="Magnuson J."/>
            <person name="Mondo S."/>
            <person name="Nolan M."/>
            <person name="Ohm R."/>
            <person name="Pangilinan J."/>
            <person name="Park H.-J."/>
            <person name="Ramirez L."/>
            <person name="Alfaro M."/>
            <person name="Sun H."/>
            <person name="Tritt A."/>
            <person name="Yoshinaga Y."/>
            <person name="Zwiers L.-H."/>
            <person name="Turgeon B."/>
            <person name="Goodwin S."/>
            <person name="Spatafora J."/>
            <person name="Crous P."/>
            <person name="Grigoriev I."/>
        </authorList>
    </citation>
    <scope>NUCLEOTIDE SEQUENCE</scope>
    <source>
        <strain evidence="13">CBS 109.77</strain>
    </source>
</reference>
<evidence type="ECO:0000256" key="9">
    <source>
        <dbReference type="ARBA" id="ARBA00022968"/>
    </source>
</evidence>
<accession>A0A6A6WWS7</accession>
<keyword evidence="11" id="KW-0472">Membrane</keyword>
<evidence type="ECO:0000256" key="8">
    <source>
        <dbReference type="ARBA" id="ARBA00022741"/>
    </source>
</evidence>
<dbReference type="PANTHER" id="PTHR23033">
    <property type="entry name" value="BETA1,3-GALACTOSYLTRANSFERASE"/>
    <property type="match status" value="1"/>
</dbReference>
<feature type="domain" description="Fringe-like glycosyltransferase" evidence="12">
    <location>
        <begin position="163"/>
        <end position="245"/>
    </location>
</feature>
<dbReference type="Gene3D" id="3.90.550.50">
    <property type="match status" value="1"/>
</dbReference>
<dbReference type="AlphaFoldDB" id="A0A6A6WWS7"/>
<name>A0A6A6WWS7_9PLEO</name>
<keyword evidence="6 13" id="KW-0808">Transferase</keyword>
<dbReference type="GO" id="GO:0000166">
    <property type="term" value="F:nucleotide binding"/>
    <property type="evidence" value="ECO:0007669"/>
    <property type="project" value="UniProtKB-KW"/>
</dbReference>
<dbReference type="Proteomes" id="UP000799757">
    <property type="component" value="Unassembled WGS sequence"/>
</dbReference>
<comment type="pathway">
    <text evidence="2">Protein modification; protein glycosylation.</text>
</comment>
<evidence type="ECO:0000259" key="12">
    <source>
        <dbReference type="Pfam" id="PF02434"/>
    </source>
</evidence>
<dbReference type="PANTHER" id="PTHR23033:SF43">
    <property type="entry name" value="APPLE DOMAIN-CONTAINING PROTEIN"/>
    <property type="match status" value="1"/>
</dbReference>
<keyword evidence="7" id="KW-0812">Transmembrane</keyword>
<evidence type="ECO:0000256" key="10">
    <source>
        <dbReference type="ARBA" id="ARBA00022989"/>
    </source>
</evidence>
<dbReference type="InterPro" id="IPR003378">
    <property type="entry name" value="Fringe-like_glycosylTrfase"/>
</dbReference>
<evidence type="ECO:0000256" key="11">
    <source>
        <dbReference type="ARBA" id="ARBA00023136"/>
    </source>
</evidence>
<dbReference type="OrthoDB" id="414175at2759"/>
<evidence type="ECO:0000256" key="3">
    <source>
        <dbReference type="ARBA" id="ARBA00006462"/>
    </source>
</evidence>
<proteinExistence type="inferred from homology"/>
<keyword evidence="10" id="KW-1133">Transmembrane helix</keyword>
<protein>
    <recommendedName>
        <fullName evidence="4">N-acetylgalactosaminide beta-1,3-galactosyltransferase</fullName>
        <ecNumber evidence="4">2.4.1.122</ecNumber>
    </recommendedName>
</protein>
<dbReference type="EC" id="2.4.1.122" evidence="4"/>
<evidence type="ECO:0000313" key="14">
    <source>
        <dbReference type="Proteomes" id="UP000799757"/>
    </source>
</evidence>
<comment type="subcellular location">
    <subcellularLocation>
        <location evidence="1">Membrane</location>
        <topology evidence="1">Single-pass type II membrane protein</topology>
    </subcellularLocation>
</comment>
<evidence type="ECO:0000256" key="1">
    <source>
        <dbReference type="ARBA" id="ARBA00004606"/>
    </source>
</evidence>
<dbReference type="GO" id="GO:0016020">
    <property type="term" value="C:membrane"/>
    <property type="evidence" value="ECO:0007669"/>
    <property type="project" value="UniProtKB-SubCell"/>
</dbReference>
<keyword evidence="14" id="KW-1185">Reference proteome</keyword>
<evidence type="ECO:0000256" key="6">
    <source>
        <dbReference type="ARBA" id="ARBA00022679"/>
    </source>
</evidence>
<dbReference type="InterPro" id="IPR026050">
    <property type="entry name" value="C1GALT1/C1GALT1_chp1"/>
</dbReference>
<comment type="similarity">
    <text evidence="3">Belongs to the glycosyltransferase 31 family. Beta3-Gal-T subfamily.</text>
</comment>
<organism evidence="13 14">
    <name type="scientific">Melanomma pulvis-pyrius CBS 109.77</name>
    <dbReference type="NCBI Taxonomy" id="1314802"/>
    <lineage>
        <taxon>Eukaryota</taxon>
        <taxon>Fungi</taxon>
        <taxon>Dikarya</taxon>
        <taxon>Ascomycota</taxon>
        <taxon>Pezizomycotina</taxon>
        <taxon>Dothideomycetes</taxon>
        <taxon>Pleosporomycetidae</taxon>
        <taxon>Pleosporales</taxon>
        <taxon>Melanommataceae</taxon>
        <taxon>Melanomma</taxon>
    </lineage>
</organism>
<gene>
    <name evidence="13" type="ORF">K505DRAFT_366370</name>
</gene>
<sequence>MVRLTPTRLLSAAVLVFSFIVLTFISKRLFGERGYDILLERPPPARSRPPSQEVTLGVECSPFVGGVMEDVTIVLKLGASEVATKLPAYLNRLGRCKQDLLLFSDRKEQRNGFDINDALANLRPEYRYHNPDFDVYDRIQETAGSTEKTAEGWRLDKYKFLPMMELTAHMRPESRWFVFVELDTYVNWDNLYRFLVNFNPKQPYYFGSPVWPPNKTIFAHGGSGFVLSRGALNKLVARGRMFAENQNFPGTHLFGKEVSKQCCGDEILGQVLKECGVGIRGYWPMFNGEKPTSVRFDHEQWCEAIVTLHHLQDHDFIAMQQWEANRPHPSRPLTFEELFGYIEPFLTSQTDDWSNMSEDVTFDKGDPAAISFDTCFAACLKDTKCMQYEHFGDTCRLSHSIRLGHEHLPEGSTKWTSGWVKSRIEAFKAARSPCRGAHFVHPNP</sequence>
<evidence type="ECO:0000313" key="13">
    <source>
        <dbReference type="EMBL" id="KAF2788556.1"/>
    </source>
</evidence>
<evidence type="ECO:0000256" key="5">
    <source>
        <dbReference type="ARBA" id="ARBA00022676"/>
    </source>
</evidence>
<keyword evidence="8" id="KW-0547">Nucleotide-binding</keyword>
<dbReference type="Pfam" id="PF02434">
    <property type="entry name" value="Fringe"/>
    <property type="match status" value="1"/>
</dbReference>
<dbReference type="GO" id="GO:0016263">
    <property type="term" value="F:glycoprotein-N-acetylgalactosamine 3-beta-galactosyltransferase activity"/>
    <property type="evidence" value="ECO:0007669"/>
    <property type="project" value="UniProtKB-EC"/>
</dbReference>
<dbReference type="EMBL" id="MU002206">
    <property type="protein sequence ID" value="KAF2788556.1"/>
    <property type="molecule type" value="Genomic_DNA"/>
</dbReference>